<feature type="binding site" evidence="2">
    <location>
        <position position="186"/>
    </location>
    <ligand>
        <name>UDP-N-acetyl-alpha-D-muramoyl-L-alanyl-D-glutamate</name>
        <dbReference type="ChEBI" id="CHEBI:83900"/>
    </ligand>
</feature>
<dbReference type="Gene3D" id="3.40.1390.10">
    <property type="entry name" value="MurE/MurF, N-terminal domain"/>
    <property type="match status" value="1"/>
</dbReference>
<comment type="cofactor">
    <cofactor evidence="2">
        <name>Mg(2+)</name>
        <dbReference type="ChEBI" id="CHEBI:18420"/>
    </cofactor>
</comment>
<dbReference type="PANTHER" id="PTHR23135:SF4">
    <property type="entry name" value="UDP-N-ACETYLMURAMOYL-L-ALANYL-D-GLUTAMATE--2,6-DIAMINOPIMELATE LIGASE MURE HOMOLOG, CHLOROPLASTIC"/>
    <property type="match status" value="1"/>
</dbReference>
<dbReference type="InterPro" id="IPR004101">
    <property type="entry name" value="Mur_ligase_C"/>
</dbReference>
<feature type="binding site" evidence="2">
    <location>
        <begin position="422"/>
        <end position="425"/>
    </location>
    <ligand>
        <name>meso-2,6-diaminopimelate</name>
        <dbReference type="ChEBI" id="CHEBI:57791"/>
    </ligand>
</feature>
<dbReference type="InterPro" id="IPR013221">
    <property type="entry name" value="Mur_ligase_cen"/>
</dbReference>
<keyword evidence="2" id="KW-0067">ATP-binding</keyword>
<comment type="function">
    <text evidence="2">Catalyzes the addition of meso-diaminopimelic acid to the nucleotide precursor UDP-N-acetylmuramoyl-L-alanyl-D-glutamate (UMAG) in the biosynthesis of bacterial cell-wall peptidoglycan.</text>
</comment>
<dbReference type="GO" id="GO:0008765">
    <property type="term" value="F:UDP-N-acetylmuramoylalanyl-D-glutamate-2,6-diaminopimelate ligase activity"/>
    <property type="evidence" value="ECO:0007669"/>
    <property type="project" value="UniProtKB-EC"/>
</dbReference>
<comment type="subcellular location">
    <subcellularLocation>
        <location evidence="2 3">Cytoplasm</location>
    </subcellularLocation>
</comment>
<feature type="compositionally biased region" description="Low complexity" evidence="4">
    <location>
        <begin position="504"/>
        <end position="522"/>
    </location>
</feature>
<feature type="binding site" evidence="2">
    <location>
        <position position="473"/>
    </location>
    <ligand>
        <name>meso-2,6-diaminopimelate</name>
        <dbReference type="ChEBI" id="CHEBI:57791"/>
    </ligand>
</feature>
<keyword evidence="2 3" id="KW-0133">Cell shape</keyword>
<comment type="catalytic activity">
    <reaction evidence="2">
        <text>UDP-N-acetyl-alpha-D-muramoyl-L-alanyl-D-glutamate + meso-2,6-diaminopimelate + ATP = UDP-N-acetyl-alpha-D-muramoyl-L-alanyl-gamma-D-glutamyl-meso-2,6-diaminopimelate + ADP + phosphate + H(+)</text>
        <dbReference type="Rhea" id="RHEA:23676"/>
        <dbReference type="ChEBI" id="CHEBI:15378"/>
        <dbReference type="ChEBI" id="CHEBI:30616"/>
        <dbReference type="ChEBI" id="CHEBI:43474"/>
        <dbReference type="ChEBI" id="CHEBI:57791"/>
        <dbReference type="ChEBI" id="CHEBI:83900"/>
        <dbReference type="ChEBI" id="CHEBI:83905"/>
        <dbReference type="ChEBI" id="CHEBI:456216"/>
        <dbReference type="EC" id="6.3.2.13"/>
    </reaction>
</comment>
<comment type="similarity">
    <text evidence="1 2">Belongs to the MurCDEF family. MurE subfamily.</text>
</comment>
<evidence type="ECO:0000259" key="6">
    <source>
        <dbReference type="Pfam" id="PF08245"/>
    </source>
</evidence>
<dbReference type="Pfam" id="PF08245">
    <property type="entry name" value="Mur_ligase_M"/>
    <property type="match status" value="1"/>
</dbReference>
<reference evidence="7 8" key="1">
    <citation type="submission" date="2015-06" db="EMBL/GenBank/DDBJ databases">
        <title>Comparative genomics of Burkholderia leaf nodule symbionts.</title>
        <authorList>
            <person name="Carlier A."/>
            <person name="Eberl L."/>
            <person name="Pinto-Carbo M."/>
        </authorList>
    </citation>
    <scope>NUCLEOTIDE SEQUENCE [LARGE SCALE GENOMIC DNA]</scope>
    <source>
        <strain evidence="7 8">UZHbot3</strain>
    </source>
</reference>
<comment type="caution">
    <text evidence="7">The sequence shown here is derived from an EMBL/GenBank/DDBJ whole genome shotgun (WGS) entry which is preliminary data.</text>
</comment>
<dbReference type="Pfam" id="PF02875">
    <property type="entry name" value="Mur_ligase_C"/>
    <property type="match status" value="1"/>
</dbReference>
<evidence type="ECO:0000313" key="7">
    <source>
        <dbReference type="EMBL" id="KMQ81010.1"/>
    </source>
</evidence>
<comment type="pathway">
    <text evidence="2 3">Cell wall biogenesis; peptidoglycan biosynthesis.</text>
</comment>
<feature type="domain" description="Mur ligase C-terminal" evidence="5">
    <location>
        <begin position="346"/>
        <end position="475"/>
    </location>
</feature>
<name>A0ABR5HNT9_9BURK</name>
<feature type="binding site" evidence="2">
    <location>
        <position position="477"/>
    </location>
    <ligand>
        <name>meso-2,6-diaminopimelate</name>
        <dbReference type="ChEBI" id="CHEBI:57791"/>
    </ligand>
</feature>
<feature type="modified residue" description="N6-carboxylysine" evidence="2">
    <location>
        <position position="226"/>
    </location>
</feature>
<protein>
    <recommendedName>
        <fullName evidence="2">UDP-N-acetylmuramoyl-L-alanyl-D-glutamate--2,6-diaminopimelate ligase</fullName>
        <ecNumber evidence="2">6.3.2.13</ecNumber>
    </recommendedName>
    <alternativeName>
        <fullName evidence="2">Meso-A2pm-adding enzyme</fullName>
    </alternativeName>
    <alternativeName>
        <fullName evidence="2">Meso-diaminopimelate-adding enzyme</fullName>
    </alternativeName>
    <alternativeName>
        <fullName evidence="2">UDP-MurNAc-L-Ala-D-Glu:meso-diaminopimelate ligase</fullName>
    </alternativeName>
    <alternativeName>
        <fullName evidence="2">UDP-MurNAc-tripeptide synthetase</fullName>
    </alternativeName>
    <alternativeName>
        <fullName evidence="2">UDP-N-acetylmuramyl-tripeptide synthetase</fullName>
    </alternativeName>
</protein>
<gene>
    <name evidence="2" type="primary">murE</name>
    <name evidence="7" type="ORF">BPMI_03304c</name>
</gene>
<dbReference type="Gene3D" id="3.90.190.20">
    <property type="entry name" value="Mur ligase, C-terminal domain"/>
    <property type="match status" value="1"/>
</dbReference>
<feature type="binding site" evidence="2">
    <location>
        <begin position="117"/>
        <end position="123"/>
    </location>
    <ligand>
        <name>ATP</name>
        <dbReference type="ChEBI" id="CHEBI:30616"/>
    </ligand>
</feature>
<dbReference type="NCBIfam" id="TIGR01085">
    <property type="entry name" value="murE"/>
    <property type="match status" value="1"/>
</dbReference>
<keyword evidence="2 3" id="KW-0131">Cell cycle</keyword>
<dbReference type="SUPFAM" id="SSF63418">
    <property type="entry name" value="MurE/MurF N-terminal domain"/>
    <property type="match status" value="1"/>
</dbReference>
<dbReference type="InterPro" id="IPR036615">
    <property type="entry name" value="Mur_ligase_C_dom_sf"/>
</dbReference>
<accession>A0ABR5HNT9</accession>
<dbReference type="Gene3D" id="3.40.1190.10">
    <property type="entry name" value="Mur-like, catalytic domain"/>
    <property type="match status" value="1"/>
</dbReference>
<dbReference type="HAMAP" id="MF_00208">
    <property type="entry name" value="MurE"/>
    <property type="match status" value="1"/>
</dbReference>
<dbReference type="SUPFAM" id="SSF53244">
    <property type="entry name" value="MurD-like peptide ligases, peptide-binding domain"/>
    <property type="match status" value="1"/>
</dbReference>
<proteinExistence type="inferred from homology"/>
<dbReference type="Proteomes" id="UP000242951">
    <property type="component" value="Unassembled WGS sequence"/>
</dbReference>
<feature type="binding site" evidence="2">
    <location>
        <position position="192"/>
    </location>
    <ligand>
        <name>UDP-N-acetyl-alpha-D-muramoyl-L-alanyl-D-glutamate</name>
        <dbReference type="ChEBI" id="CHEBI:83900"/>
    </ligand>
</feature>
<evidence type="ECO:0000259" key="5">
    <source>
        <dbReference type="Pfam" id="PF02875"/>
    </source>
</evidence>
<feature type="domain" description="Mur ligase central" evidence="6">
    <location>
        <begin position="115"/>
        <end position="323"/>
    </location>
</feature>
<evidence type="ECO:0000256" key="4">
    <source>
        <dbReference type="SAM" id="MobiDB-lite"/>
    </source>
</evidence>
<evidence type="ECO:0000256" key="1">
    <source>
        <dbReference type="ARBA" id="ARBA00005898"/>
    </source>
</evidence>
<comment type="caution">
    <text evidence="2">Lacks conserved residue(s) required for the propagation of feature annotation.</text>
</comment>
<sequence>MSALPGQGNMQKEVLNAVDWLRGHAQSNAQLHADTRSLKIGDVFLAYAVDGADNRPYLDAALNAGAACALYQPKNFASHSDASKTLAVKALNELAGPIVAAWYGEPSASMLTVGVTGTNGKTSCSTWIATALSALGCPCAIVGTLGIGFPAKLAHTGFTTPDAPQLQRNLAQLKREGAECVAMEVSSHALHQGRVNGVDFDIGIFTNLTQDHIDYHGTFDAYEAAKARLFAWPTLKTAIVNRDDAAGQRLIESLRGKVRTIAYGVKMPASAAPSADTMLLASHVRATATGTAFHLSSDWGEAEVEVGTLGTFNMSNLLAVLGVLLEIGVPFDAAIASTTKLESVNGRMECLGGRDEPLVVIDYAHTPDALDKTLVALRPIAQARGGKLICMFGCGGDRDAKKRPLMGEIAERLADQLVITSDNPRSEEPMSIIDQITVGMKDASRSRRIEDRASAILQAIRCAAREDVVVLAGKGHETTQEVMGKKRTFSDQDHARLALAARATQPQSPSQISQTLQRGGTK</sequence>
<feature type="binding site" evidence="2">
    <location>
        <position position="398"/>
    </location>
    <ligand>
        <name>meso-2,6-diaminopimelate</name>
        <dbReference type="ChEBI" id="CHEBI:57791"/>
    </ligand>
</feature>
<keyword evidence="2 3" id="KW-0961">Cell wall biogenesis/degradation</keyword>
<feature type="binding site" evidence="2">
    <location>
        <position position="35"/>
    </location>
    <ligand>
        <name>UDP-N-acetyl-alpha-D-muramoyl-L-alanyl-D-glutamate</name>
        <dbReference type="ChEBI" id="CHEBI:83900"/>
    </ligand>
</feature>
<dbReference type="NCBIfam" id="NF001126">
    <property type="entry name" value="PRK00139.1-4"/>
    <property type="match status" value="1"/>
</dbReference>
<dbReference type="InterPro" id="IPR036565">
    <property type="entry name" value="Mur-like_cat_sf"/>
</dbReference>
<feature type="short sequence motif" description="Meso-diaminopimelate recognition motif" evidence="2">
    <location>
        <begin position="422"/>
        <end position="425"/>
    </location>
</feature>
<organism evidence="7 8">
    <name type="scientific">Candidatus Burkholderia pumila</name>
    <dbReference type="NCBI Taxonomy" id="1090375"/>
    <lineage>
        <taxon>Bacteria</taxon>
        <taxon>Pseudomonadati</taxon>
        <taxon>Pseudomonadota</taxon>
        <taxon>Betaproteobacteria</taxon>
        <taxon>Burkholderiales</taxon>
        <taxon>Burkholderiaceae</taxon>
        <taxon>Burkholderia</taxon>
    </lineage>
</organism>
<keyword evidence="2 3" id="KW-0132">Cell division</keyword>
<evidence type="ECO:0000256" key="2">
    <source>
        <dbReference type="HAMAP-Rule" id="MF_00208"/>
    </source>
</evidence>
<dbReference type="InterPro" id="IPR035911">
    <property type="entry name" value="MurE/MurF_N"/>
</dbReference>
<feature type="binding site" evidence="2">
    <location>
        <position position="194"/>
    </location>
    <ligand>
        <name>UDP-N-acetyl-alpha-D-muramoyl-L-alanyl-D-glutamate</name>
        <dbReference type="ChEBI" id="CHEBI:83900"/>
    </ligand>
</feature>
<keyword evidence="2" id="KW-0547">Nucleotide-binding</keyword>
<dbReference type="EC" id="6.3.2.13" evidence="2"/>
<keyword evidence="2" id="KW-0963">Cytoplasm</keyword>
<keyword evidence="2" id="KW-0460">Magnesium</keyword>
<keyword evidence="2 7" id="KW-0436">Ligase</keyword>
<comment type="PTM">
    <text evidence="2">Carboxylation is probably crucial for Mg(2+) binding and, consequently, for the gamma-phosphate positioning of ATP.</text>
</comment>
<dbReference type="EMBL" id="LELG01000019">
    <property type="protein sequence ID" value="KMQ81010.1"/>
    <property type="molecule type" value="Genomic_DNA"/>
</dbReference>
<evidence type="ECO:0000256" key="3">
    <source>
        <dbReference type="RuleBase" id="RU004135"/>
    </source>
</evidence>
<keyword evidence="2 3" id="KW-0573">Peptidoglycan synthesis</keyword>
<keyword evidence="8" id="KW-1185">Reference proteome</keyword>
<dbReference type="PANTHER" id="PTHR23135">
    <property type="entry name" value="MUR LIGASE FAMILY MEMBER"/>
    <property type="match status" value="1"/>
</dbReference>
<dbReference type="SUPFAM" id="SSF53623">
    <property type="entry name" value="MurD-like peptide ligases, catalytic domain"/>
    <property type="match status" value="1"/>
</dbReference>
<dbReference type="InterPro" id="IPR005761">
    <property type="entry name" value="UDP-N-AcMur-Glu-dNH2Pim_ligase"/>
</dbReference>
<feature type="binding site" evidence="2">
    <location>
        <begin position="159"/>
        <end position="160"/>
    </location>
    <ligand>
        <name>UDP-N-acetyl-alpha-D-muramoyl-L-alanyl-D-glutamate</name>
        <dbReference type="ChEBI" id="CHEBI:83900"/>
    </ligand>
</feature>
<feature type="region of interest" description="Disordered" evidence="4">
    <location>
        <begin position="500"/>
        <end position="522"/>
    </location>
</feature>
<evidence type="ECO:0000313" key="8">
    <source>
        <dbReference type="Proteomes" id="UP000242951"/>
    </source>
</evidence>